<dbReference type="Gene3D" id="3.40.50.510">
    <property type="entry name" value="Phosphotransferase system, mannose-type IIA component"/>
    <property type="match status" value="1"/>
</dbReference>
<keyword evidence="4" id="KW-0067">ATP-binding</keyword>
<dbReference type="GO" id="GO:0016020">
    <property type="term" value="C:membrane"/>
    <property type="evidence" value="ECO:0007669"/>
    <property type="project" value="InterPro"/>
</dbReference>
<keyword evidence="1" id="KW-0808">Transferase</keyword>
<dbReference type="Gene3D" id="3.40.50.300">
    <property type="entry name" value="P-loop containing nucleotide triphosphate hydrolases"/>
    <property type="match status" value="1"/>
</dbReference>
<dbReference type="Pfam" id="PF00874">
    <property type="entry name" value="PRD"/>
    <property type="match status" value="2"/>
</dbReference>
<feature type="compositionally biased region" description="Polar residues" evidence="5">
    <location>
        <begin position="150"/>
        <end position="161"/>
    </location>
</feature>
<evidence type="ECO:0000256" key="4">
    <source>
        <dbReference type="ARBA" id="ARBA00022840"/>
    </source>
</evidence>
<dbReference type="GO" id="GO:0016301">
    <property type="term" value="F:kinase activity"/>
    <property type="evidence" value="ECO:0007669"/>
    <property type="project" value="UniProtKB-KW"/>
</dbReference>
<evidence type="ECO:0000256" key="1">
    <source>
        <dbReference type="ARBA" id="ARBA00022679"/>
    </source>
</evidence>
<dbReference type="PROSITE" id="PS50045">
    <property type="entry name" value="SIGMA54_INTERACT_4"/>
    <property type="match status" value="1"/>
</dbReference>
<dbReference type="SUPFAM" id="SSF63520">
    <property type="entry name" value="PTS-regulatory domain, PRD"/>
    <property type="match status" value="2"/>
</dbReference>
<gene>
    <name evidence="9" type="ORF">GX662_11050</name>
</gene>
<feature type="compositionally biased region" description="Low complexity" evidence="5">
    <location>
        <begin position="137"/>
        <end position="149"/>
    </location>
</feature>
<name>A0A847D7A5_9LACT</name>
<dbReference type="SUPFAM" id="SSF53062">
    <property type="entry name" value="PTS system fructose IIA component-like"/>
    <property type="match status" value="1"/>
</dbReference>
<dbReference type="InterPro" id="IPR002078">
    <property type="entry name" value="Sigma_54_int"/>
</dbReference>
<reference evidence="9 10" key="1">
    <citation type="journal article" date="2020" name="Biotechnol. Biofuels">
        <title>New insights from the biogas microbiome by comprehensive genome-resolved metagenomics of nearly 1600 species originating from multiple anaerobic digesters.</title>
        <authorList>
            <person name="Campanaro S."/>
            <person name="Treu L."/>
            <person name="Rodriguez-R L.M."/>
            <person name="Kovalovszki A."/>
            <person name="Ziels R.M."/>
            <person name="Maus I."/>
            <person name="Zhu X."/>
            <person name="Kougias P.G."/>
            <person name="Basile A."/>
            <person name="Luo G."/>
            <person name="Schluter A."/>
            <person name="Konstantinidis K.T."/>
            <person name="Angelidaki I."/>
        </authorList>
    </citation>
    <scope>NUCLEOTIDE SEQUENCE [LARGE SCALE GENOMIC DNA]</scope>
    <source>
        <strain evidence="9">AS07pgkLD_105</strain>
    </source>
</reference>
<dbReference type="Gene3D" id="1.10.1790.10">
    <property type="entry name" value="PRD domain"/>
    <property type="match status" value="2"/>
</dbReference>
<comment type="caution">
    <text evidence="9">The sequence shown here is derived from an EMBL/GenBank/DDBJ whole genome shotgun (WGS) entry which is preliminary data.</text>
</comment>
<dbReference type="GO" id="GO:0006355">
    <property type="term" value="P:regulation of DNA-templated transcription"/>
    <property type="evidence" value="ECO:0007669"/>
    <property type="project" value="InterPro"/>
</dbReference>
<evidence type="ECO:0000256" key="2">
    <source>
        <dbReference type="ARBA" id="ARBA00022741"/>
    </source>
</evidence>
<feature type="domain" description="PRD" evidence="8">
    <location>
        <begin position="523"/>
        <end position="630"/>
    </location>
</feature>
<dbReference type="PROSITE" id="PS51372">
    <property type="entry name" value="PRD_2"/>
    <property type="match status" value="2"/>
</dbReference>
<dbReference type="EMBL" id="JAAZCD010000248">
    <property type="protein sequence ID" value="NLD32773.1"/>
    <property type="molecule type" value="Genomic_DNA"/>
</dbReference>
<dbReference type="InterPro" id="IPR033887">
    <property type="entry name" value="PTS_IIA_man"/>
</dbReference>
<evidence type="ECO:0000259" key="8">
    <source>
        <dbReference type="PROSITE" id="PS51372"/>
    </source>
</evidence>
<dbReference type="InterPro" id="IPR003593">
    <property type="entry name" value="AAA+_ATPase"/>
</dbReference>
<evidence type="ECO:0000256" key="5">
    <source>
        <dbReference type="SAM" id="MobiDB-lite"/>
    </source>
</evidence>
<evidence type="ECO:0000313" key="9">
    <source>
        <dbReference type="EMBL" id="NLD32773.1"/>
    </source>
</evidence>
<dbReference type="PANTHER" id="PTHR32071:SF90">
    <property type="entry name" value="TRANSCRIPTIONAL REGULATORY PROTEIN LEVR"/>
    <property type="match status" value="1"/>
</dbReference>
<dbReference type="PANTHER" id="PTHR32071">
    <property type="entry name" value="TRANSCRIPTIONAL REGULATORY PROTEIN"/>
    <property type="match status" value="1"/>
</dbReference>
<dbReference type="InterPro" id="IPR025943">
    <property type="entry name" value="Sigma_54_int_dom_ATP-bd_2"/>
</dbReference>
<feature type="domain" description="Sigma-54 factor interaction" evidence="6">
    <location>
        <begin position="164"/>
        <end position="398"/>
    </location>
</feature>
<dbReference type="SUPFAM" id="SSF52540">
    <property type="entry name" value="P-loop containing nucleoside triphosphate hydrolases"/>
    <property type="match status" value="1"/>
</dbReference>
<evidence type="ECO:0000313" key="10">
    <source>
        <dbReference type="Proteomes" id="UP000589373"/>
    </source>
</evidence>
<feature type="domain" description="PTS EIIA type-4" evidence="7">
    <location>
        <begin position="631"/>
        <end position="768"/>
    </location>
</feature>
<dbReference type="Pfam" id="PF00158">
    <property type="entry name" value="Sigma54_activat"/>
    <property type="match status" value="1"/>
</dbReference>
<proteinExistence type="predicted"/>
<evidence type="ECO:0000259" key="6">
    <source>
        <dbReference type="PROSITE" id="PS50045"/>
    </source>
</evidence>
<dbReference type="InterPro" id="IPR036634">
    <property type="entry name" value="PRD_sf"/>
</dbReference>
<feature type="region of interest" description="Disordered" evidence="5">
    <location>
        <begin position="122"/>
        <end position="161"/>
    </location>
</feature>
<dbReference type="CDD" id="cd00009">
    <property type="entry name" value="AAA"/>
    <property type="match status" value="1"/>
</dbReference>
<dbReference type="GO" id="GO:0005524">
    <property type="term" value="F:ATP binding"/>
    <property type="evidence" value="ECO:0007669"/>
    <property type="project" value="UniProtKB-KW"/>
</dbReference>
<dbReference type="PROSITE" id="PS00676">
    <property type="entry name" value="SIGMA54_INTERACT_2"/>
    <property type="match status" value="1"/>
</dbReference>
<dbReference type="Proteomes" id="UP000589373">
    <property type="component" value="Unassembled WGS sequence"/>
</dbReference>
<dbReference type="SMART" id="SM00382">
    <property type="entry name" value="AAA"/>
    <property type="match status" value="1"/>
</dbReference>
<dbReference type="InterPro" id="IPR027417">
    <property type="entry name" value="P-loop_NTPase"/>
</dbReference>
<feature type="domain" description="PRD" evidence="8">
    <location>
        <begin position="888"/>
        <end position="988"/>
    </location>
</feature>
<keyword evidence="2" id="KW-0547">Nucleotide-binding</keyword>
<organism evidence="9 10">
    <name type="scientific">Trichococcus flocculiformis</name>
    <dbReference type="NCBI Taxonomy" id="82803"/>
    <lineage>
        <taxon>Bacteria</taxon>
        <taxon>Bacillati</taxon>
        <taxon>Bacillota</taxon>
        <taxon>Bacilli</taxon>
        <taxon>Lactobacillales</taxon>
        <taxon>Carnobacteriaceae</taxon>
        <taxon>Trichococcus</taxon>
    </lineage>
</organism>
<keyword evidence="3" id="KW-0418">Kinase</keyword>
<accession>A0A847D7A5</accession>
<dbReference type="GO" id="GO:0009401">
    <property type="term" value="P:phosphoenolpyruvate-dependent sugar phosphotransferase system"/>
    <property type="evidence" value="ECO:0007669"/>
    <property type="project" value="InterPro"/>
</dbReference>
<dbReference type="InterPro" id="IPR004701">
    <property type="entry name" value="PTS_EIIA_man-typ"/>
</dbReference>
<protein>
    <submittedName>
        <fullName evidence="9">Sigma 54-interacting transcriptional regulator</fullName>
    </submittedName>
</protein>
<dbReference type="InterPro" id="IPR011608">
    <property type="entry name" value="PRD"/>
</dbReference>
<dbReference type="InterPro" id="IPR036662">
    <property type="entry name" value="PTS_EIIA_man-typ_sf"/>
</dbReference>
<dbReference type="PROSITE" id="PS51096">
    <property type="entry name" value="PTS_EIIA_TYPE_4"/>
    <property type="match status" value="1"/>
</dbReference>
<evidence type="ECO:0000259" key="7">
    <source>
        <dbReference type="PROSITE" id="PS51096"/>
    </source>
</evidence>
<dbReference type="AlphaFoldDB" id="A0A847D7A5"/>
<evidence type="ECO:0000256" key="3">
    <source>
        <dbReference type="ARBA" id="ARBA00022777"/>
    </source>
</evidence>
<dbReference type="CDD" id="cd00006">
    <property type="entry name" value="PTS_IIA_man"/>
    <property type="match status" value="1"/>
</dbReference>
<dbReference type="Pfam" id="PF03610">
    <property type="entry name" value="EIIA-man"/>
    <property type="match status" value="1"/>
</dbReference>
<sequence length="988" mass="112081">MRNGIFHKLPLSFLSGLWYFYGDEVRGGIRVKRIDRIYEYIRIRSQELTEDAFEQANEGVTTQEVVMELDIKRPNASSDLNELVRQGKLIKSSGRPVRYADHSLQIQKQPQQKMHSYIEDQHKPTARPKKQAGVTASEISGISSIREGSNAGNRETNNEGFANVVGSNESMRTQVDQAKAAILYPPKGLSCLITGPTGSGKTFFVHSMFRFAQANQVFAADKELVVFNCADYAHNPELLMAHLFGYRKGAFTGATETTDGLIQRADGGMLFMDEVHRLPPEGQEMIFYLMDHGTYNRLGETDKANKVNVRLVCATTEDPASSLLQTFVRRIPIVIKLPQFSERPIAEQVDLLKRMVAIEANRIQRSIHVKQDAVKALIGSVTYGNVGQLKSNVQLVCARAFLNYMNSSDISITLDELTPEIQNGLMNLANNHRERLNELTRILEPVLTLVPNEGTESPMIRDSYDLPYNLYEIIGNKAALLREEGLDQESINQFIMTDINVHLKSFYRDTGLTFDTEKKLSEIIDQRIIGFAKNMFEYAQKHLDYHFQRNFVYAMSLHISSFLKRIQLGESSRTLHASIKNMVEDYPKEFSVAKWMKQELQKEYNINIPEVETYYLTLLLVSLKQDNVTGRVGVVIAAHGRSTATSMAEVVTTLLGVDNIRAVDMPLEMKPQVALEKIIHCVQEIDRGSGVILLVDMGSLTTFSEKITEKTGIVVKTIDMVTTPIVLETVRKTDLVETTLDEIYRSLQSFRGYAGSHVTTREESGHSLKLKKAIVAICASGEGTAQKMKEMLDKHLEKYFDVDIEVLPISVIDMDKQLVTLQQKYEILATTGIVKPKIDAVYIPMEHFFSGDAEKVLDYLVEESESYDENELTSEKAKQICLEYMGESFTFLNPQKLIEPLWKFSSSLLENKENYSQLINILMHLAGMFERALRQDTLIAPQEELKLTEQTERFQQLEQALNILSGTFQIEMPKDEIYYLEQLLAYQE</sequence>